<evidence type="ECO:0000313" key="3">
    <source>
        <dbReference type="Proteomes" id="UP000623687"/>
    </source>
</evidence>
<accession>A0A8H7DQT1</accession>
<feature type="compositionally biased region" description="Acidic residues" evidence="1">
    <location>
        <begin position="14"/>
        <end position="23"/>
    </location>
</feature>
<feature type="region of interest" description="Disordered" evidence="1">
    <location>
        <begin position="155"/>
        <end position="219"/>
    </location>
</feature>
<protein>
    <submittedName>
        <fullName evidence="2">Uncharacterized protein</fullName>
    </submittedName>
</protein>
<dbReference type="OrthoDB" id="3069031at2759"/>
<name>A0A8H7DQT1_PLEOS</name>
<feature type="compositionally biased region" description="Basic residues" evidence="1">
    <location>
        <begin position="34"/>
        <end position="46"/>
    </location>
</feature>
<dbReference type="AlphaFoldDB" id="A0A8H7DQT1"/>
<feature type="region of interest" description="Disordered" evidence="1">
    <location>
        <begin position="1"/>
        <end position="140"/>
    </location>
</feature>
<proteinExistence type="predicted"/>
<evidence type="ECO:0000313" key="2">
    <source>
        <dbReference type="EMBL" id="KAF7426317.1"/>
    </source>
</evidence>
<dbReference type="EMBL" id="JACETU010000006">
    <property type="protein sequence ID" value="KAF7426317.1"/>
    <property type="molecule type" value="Genomic_DNA"/>
</dbReference>
<dbReference type="VEuPathDB" id="FungiDB:PC9H_008685"/>
<feature type="compositionally biased region" description="Polar residues" evidence="1">
    <location>
        <begin position="206"/>
        <end position="219"/>
    </location>
</feature>
<organism evidence="2 3">
    <name type="scientific">Pleurotus ostreatus</name>
    <name type="common">Oyster mushroom</name>
    <name type="synonym">White-rot fungus</name>
    <dbReference type="NCBI Taxonomy" id="5322"/>
    <lineage>
        <taxon>Eukaryota</taxon>
        <taxon>Fungi</taxon>
        <taxon>Dikarya</taxon>
        <taxon>Basidiomycota</taxon>
        <taxon>Agaricomycotina</taxon>
        <taxon>Agaricomycetes</taxon>
        <taxon>Agaricomycetidae</taxon>
        <taxon>Agaricales</taxon>
        <taxon>Pleurotineae</taxon>
        <taxon>Pleurotaceae</taxon>
        <taxon>Pleurotus</taxon>
    </lineage>
</organism>
<dbReference type="RefSeq" id="XP_036629621.1">
    <property type="nucleotide sequence ID" value="XM_036778193.1"/>
</dbReference>
<feature type="compositionally biased region" description="Polar residues" evidence="1">
    <location>
        <begin position="47"/>
        <end position="60"/>
    </location>
</feature>
<evidence type="ECO:0000256" key="1">
    <source>
        <dbReference type="SAM" id="MobiDB-lite"/>
    </source>
</evidence>
<keyword evidence="3" id="KW-1185">Reference proteome</keyword>
<feature type="compositionally biased region" description="Basic and acidic residues" evidence="1">
    <location>
        <begin position="61"/>
        <end position="76"/>
    </location>
</feature>
<feature type="compositionally biased region" description="Low complexity" evidence="1">
    <location>
        <begin position="585"/>
        <end position="595"/>
    </location>
</feature>
<feature type="compositionally biased region" description="Low complexity" evidence="1">
    <location>
        <begin position="1"/>
        <end position="12"/>
    </location>
</feature>
<feature type="compositionally biased region" description="Acidic residues" evidence="1">
    <location>
        <begin position="560"/>
        <end position="582"/>
    </location>
</feature>
<comment type="caution">
    <text evidence="2">The sequence shown here is derived from an EMBL/GenBank/DDBJ whole genome shotgun (WGS) entry which is preliminary data.</text>
</comment>
<dbReference type="Proteomes" id="UP000623687">
    <property type="component" value="Unassembled WGS sequence"/>
</dbReference>
<sequence length="644" mass="70968">MSPTPTTPTTSSCDEYDELESEPDSQQQQSPQKTKTKQRPRTRRSNHTVLENASKQQSSKGEAHQRLLLRLREAASARRKAKKTKSNRHRPALSIRQHRQEALARMHHHSTSKAAPSNVHDKTKSAPNPPPTSHGSLRSDGEAVTLTHDYVGDDGYPFASTNTTPMRQTAKDSPVAHNDLPRSPDAISRRLHSTSPTPRTFLAANDSGSQPRSPQTPVSEYVNQASVTPSHEVQHEPKLLNSTISDLLTSQTSLLESPNTAISVLNQVLASLQSSSGSTPQELYSEWASTYAASHEYEAETVDSTSSRSNLSSGCCWSNKQELNRAIRATVAVKRDTIRTRLAERATLAGLVFPASQFPWHTMRYTLFQQGYQMLNIPDEVPFPGQETLKTGYRGLHGLPTNLCTSWIRCLPSDTSLGVSFHKLEPAAADLMRSGRKPVFVCAPPHPDSLHPNAKQLFITETRMWQNRNGPPRRIEMNEELLGTYEAPAESDTQMDALLMRRSGGSKGVSHLHGNSEEMRALLQKILAARPKAKTSGTFIVSDDSTDDGVSDEPNNGGSDEIDDEGSDEIDDEGFDELDEEGSESHSAFSSASVSRQLLPLINTPHPSHLISHPRKSHKQASTSLQDENMPPPPSKKKKTSHRL</sequence>
<reference evidence="2" key="1">
    <citation type="submission" date="2019-07" db="EMBL/GenBank/DDBJ databases">
        <authorList>
            <person name="Palmer J.M."/>
        </authorList>
    </citation>
    <scope>NUCLEOTIDE SEQUENCE</scope>
    <source>
        <strain evidence="2">PC9</strain>
    </source>
</reference>
<gene>
    <name evidence="2" type="ORF">PC9H_008685</name>
</gene>
<feature type="compositionally biased region" description="Basic residues" evidence="1">
    <location>
        <begin position="635"/>
        <end position="644"/>
    </location>
</feature>
<dbReference type="GeneID" id="59378503"/>
<feature type="region of interest" description="Disordered" evidence="1">
    <location>
        <begin position="538"/>
        <end position="644"/>
    </location>
</feature>
<feature type="compositionally biased region" description="Basic residues" evidence="1">
    <location>
        <begin position="77"/>
        <end position="91"/>
    </location>
</feature>